<sequence>MLKLEENEKLIAVFRKHIFYFVSEISMLSLVALIPLAMYAYVQAFTSLQLSSQSVYFFLLLYFIFLTVVWNIGFIMWTDYYLDIWILTDKRLVDVEQKRLFSREISSLRLDRIQDMKLEISGFIDTFLRIGSVHVQTAGSEKEFVIKNAKNPERVKELILAAHNKQIEEIKTVRIENPS</sequence>
<gene>
    <name evidence="3" type="ORF">A2814_03160</name>
</gene>
<keyword evidence="1" id="KW-0472">Membrane</keyword>
<evidence type="ECO:0000259" key="2">
    <source>
        <dbReference type="Pfam" id="PF03703"/>
    </source>
</evidence>
<dbReference type="PANTHER" id="PTHR37938:SF1">
    <property type="entry name" value="BLL0215 PROTEIN"/>
    <property type="match status" value="1"/>
</dbReference>
<dbReference type="STRING" id="1801732.A2814_03160"/>
<feature type="transmembrane region" description="Helical" evidence="1">
    <location>
        <begin position="21"/>
        <end position="42"/>
    </location>
</feature>
<dbReference type="Proteomes" id="UP000177869">
    <property type="component" value="Unassembled WGS sequence"/>
</dbReference>
<keyword evidence="1" id="KW-1133">Transmembrane helix</keyword>
<dbReference type="PANTHER" id="PTHR37938">
    <property type="entry name" value="BLL0215 PROTEIN"/>
    <property type="match status" value="1"/>
</dbReference>
<organism evidence="3 4">
    <name type="scientific">Candidatus Nomurabacteria bacterium RIFCSPHIGHO2_01_FULL_38_19</name>
    <dbReference type="NCBI Taxonomy" id="1801732"/>
    <lineage>
        <taxon>Bacteria</taxon>
        <taxon>Candidatus Nomuraibacteriota</taxon>
    </lineage>
</organism>
<feature type="domain" description="YdbS-like PH" evidence="2">
    <location>
        <begin position="87"/>
        <end position="159"/>
    </location>
</feature>
<evidence type="ECO:0000313" key="4">
    <source>
        <dbReference type="Proteomes" id="UP000177869"/>
    </source>
</evidence>
<feature type="transmembrane region" description="Helical" evidence="1">
    <location>
        <begin position="54"/>
        <end position="77"/>
    </location>
</feature>
<name>A0A1F6UQ72_9BACT</name>
<dbReference type="InterPro" id="IPR005182">
    <property type="entry name" value="YdbS-like_PH"/>
</dbReference>
<evidence type="ECO:0000256" key="1">
    <source>
        <dbReference type="SAM" id="Phobius"/>
    </source>
</evidence>
<proteinExistence type="predicted"/>
<dbReference type="EMBL" id="MFTI01000032">
    <property type="protein sequence ID" value="OGI59506.1"/>
    <property type="molecule type" value="Genomic_DNA"/>
</dbReference>
<keyword evidence="1" id="KW-0812">Transmembrane</keyword>
<comment type="caution">
    <text evidence="3">The sequence shown here is derived from an EMBL/GenBank/DDBJ whole genome shotgun (WGS) entry which is preliminary data.</text>
</comment>
<evidence type="ECO:0000313" key="3">
    <source>
        <dbReference type="EMBL" id="OGI59506.1"/>
    </source>
</evidence>
<dbReference type="Pfam" id="PF03703">
    <property type="entry name" value="bPH_2"/>
    <property type="match status" value="1"/>
</dbReference>
<accession>A0A1F6UQ72</accession>
<dbReference type="AlphaFoldDB" id="A0A1F6UQ72"/>
<reference evidence="3 4" key="1">
    <citation type="journal article" date="2016" name="Nat. Commun.">
        <title>Thousands of microbial genomes shed light on interconnected biogeochemical processes in an aquifer system.</title>
        <authorList>
            <person name="Anantharaman K."/>
            <person name="Brown C.T."/>
            <person name="Hug L.A."/>
            <person name="Sharon I."/>
            <person name="Castelle C.J."/>
            <person name="Probst A.J."/>
            <person name="Thomas B.C."/>
            <person name="Singh A."/>
            <person name="Wilkins M.J."/>
            <person name="Karaoz U."/>
            <person name="Brodie E.L."/>
            <person name="Williams K.H."/>
            <person name="Hubbard S.S."/>
            <person name="Banfield J.F."/>
        </authorList>
    </citation>
    <scope>NUCLEOTIDE SEQUENCE [LARGE SCALE GENOMIC DNA]</scope>
</reference>
<protein>
    <recommendedName>
        <fullName evidence="2">YdbS-like PH domain-containing protein</fullName>
    </recommendedName>
</protein>